<sequence>MSGQVVVDLVGVGMSRPGRELLDNVDLTIHQGDRVGIVGINGTGKSTLMGVISGRIQPERGTVRRGKDLVIAEMTQRPDLGSGTVAEAMGGGWETQAVADRLGMSELLDAPVDRLSGGQLKRAALARALAVPSDLLLLDEPTNHLDLDAIAWLEERLAGYQGALMLITHDRHVLDAVSNSVVELERGTAHRHQGGYGGYLEGKARRESEAVQAETVRRNLAKSELAWLRRGAPARTSKPKARIATAEAITSTKRPTATRGEALALHGDTPRLGDVVVELEGVGHRYQTSPARSNDHPMGHSNDRAGNANRDDGWLFRNVELRLDPRERLGIVGPNGAGKTTLMSILSGRLEPAEGTRRKGHTAVTALLDQTGDRLNPKHRVWEAICGVDGRPDWRDKALMESFWFDTDAQWAPVGTLSGGEQRRLQLVLTLAKRPNVLFLDEPTNDLDLDTLRALEDFLDEWPGALVVVSHDRAFLERTVADVIVMDGDGFAGRRPGGFGAWEAERRLRRRRGHATSAVTTSTPATPHGDPTDEASRNPPGAGARPHSSNATKRAAAAKQGSNTPPTPGADSAKQPSPNTLRFRMRELERSMNSIRAKRDRLTDELHRIGDDHQRLAEAGANLAAVEAELESAEERWLEMADDLERRGLTA</sequence>
<dbReference type="EMBL" id="CANL01000087">
    <property type="protein sequence ID" value="CCM66016.1"/>
    <property type="molecule type" value="Genomic_DNA"/>
</dbReference>
<name>R4Z792_9ACTN</name>
<feature type="region of interest" description="Disordered" evidence="4">
    <location>
        <begin position="287"/>
        <end position="309"/>
    </location>
</feature>
<dbReference type="Gene3D" id="3.40.50.300">
    <property type="entry name" value="P-loop containing nucleotide triphosphate hydrolases"/>
    <property type="match status" value="2"/>
</dbReference>
<dbReference type="PANTHER" id="PTHR42855:SF1">
    <property type="entry name" value="ABC TRANSPORTER DOMAIN-CONTAINING PROTEIN"/>
    <property type="match status" value="1"/>
</dbReference>
<evidence type="ECO:0000256" key="4">
    <source>
        <dbReference type="SAM" id="MobiDB-lite"/>
    </source>
</evidence>
<evidence type="ECO:0000256" key="2">
    <source>
        <dbReference type="ARBA" id="ARBA00022840"/>
    </source>
</evidence>
<gene>
    <name evidence="6" type="ORF">BN381_90087</name>
</gene>
<evidence type="ECO:0000256" key="1">
    <source>
        <dbReference type="ARBA" id="ARBA00022741"/>
    </source>
</evidence>
<feature type="region of interest" description="Disordered" evidence="4">
    <location>
        <begin position="509"/>
        <end position="580"/>
    </location>
</feature>
<keyword evidence="1" id="KW-0547">Nucleotide-binding</keyword>
<evidence type="ECO:0000256" key="3">
    <source>
        <dbReference type="SAM" id="Coils"/>
    </source>
</evidence>
<comment type="caution">
    <text evidence="6">The sequence shown here is derived from an EMBL/GenBank/DDBJ whole genome shotgun (WGS) entry which is preliminary data.</text>
</comment>
<feature type="domain" description="ABC transporter" evidence="5">
    <location>
        <begin position="7"/>
        <end position="211"/>
    </location>
</feature>
<dbReference type="InterPro" id="IPR003593">
    <property type="entry name" value="AAA+_ATPase"/>
</dbReference>
<evidence type="ECO:0000313" key="6">
    <source>
        <dbReference type="EMBL" id="CCM66016.1"/>
    </source>
</evidence>
<dbReference type="InterPro" id="IPR051309">
    <property type="entry name" value="ABCF_ATPase"/>
</dbReference>
<dbReference type="GO" id="GO:0016887">
    <property type="term" value="F:ATP hydrolysis activity"/>
    <property type="evidence" value="ECO:0007669"/>
    <property type="project" value="InterPro"/>
</dbReference>
<evidence type="ECO:0000313" key="7">
    <source>
        <dbReference type="Proteomes" id="UP000018291"/>
    </source>
</evidence>
<dbReference type="PROSITE" id="PS00211">
    <property type="entry name" value="ABC_TRANSPORTER_1"/>
    <property type="match status" value="2"/>
</dbReference>
<feature type="compositionally biased region" description="Basic and acidic residues" evidence="4">
    <location>
        <begin position="293"/>
        <end position="309"/>
    </location>
</feature>
<accession>R4Z792</accession>
<dbReference type="InterPro" id="IPR017871">
    <property type="entry name" value="ABC_transporter-like_CS"/>
</dbReference>
<dbReference type="PANTHER" id="PTHR42855">
    <property type="entry name" value="ABC TRANSPORTER ATP-BINDING SUBUNIT"/>
    <property type="match status" value="1"/>
</dbReference>
<dbReference type="InterPro" id="IPR003439">
    <property type="entry name" value="ABC_transporter-like_ATP-bd"/>
</dbReference>
<evidence type="ECO:0000259" key="5">
    <source>
        <dbReference type="PROSITE" id="PS50893"/>
    </source>
</evidence>
<dbReference type="STRING" id="1229780.BN381_90087"/>
<dbReference type="SUPFAM" id="SSF52540">
    <property type="entry name" value="P-loop containing nucleoside triphosphate hydrolases"/>
    <property type="match status" value="2"/>
</dbReference>
<protein>
    <submittedName>
        <fullName evidence="6">Putative ABC transporter related protein</fullName>
    </submittedName>
</protein>
<keyword evidence="2" id="KW-0067">ATP-binding</keyword>
<proteinExistence type="predicted"/>
<feature type="domain" description="ABC transporter" evidence="5">
    <location>
        <begin position="299"/>
        <end position="514"/>
    </location>
</feature>
<dbReference type="PROSITE" id="PS50893">
    <property type="entry name" value="ABC_TRANSPORTER_2"/>
    <property type="match status" value="2"/>
</dbReference>
<organism evidence="6 7">
    <name type="scientific">Candidatus Neomicrothrix parvicella RN1</name>
    <dbReference type="NCBI Taxonomy" id="1229780"/>
    <lineage>
        <taxon>Bacteria</taxon>
        <taxon>Bacillati</taxon>
        <taxon>Actinomycetota</taxon>
        <taxon>Acidimicrobiia</taxon>
        <taxon>Acidimicrobiales</taxon>
        <taxon>Microthrixaceae</taxon>
        <taxon>Candidatus Neomicrothrix</taxon>
    </lineage>
</organism>
<dbReference type="InterPro" id="IPR027417">
    <property type="entry name" value="P-loop_NTPase"/>
</dbReference>
<dbReference type="CDD" id="cd03221">
    <property type="entry name" value="ABCF_EF-3"/>
    <property type="match status" value="2"/>
</dbReference>
<dbReference type="SMART" id="SM00382">
    <property type="entry name" value="AAA"/>
    <property type="match status" value="2"/>
</dbReference>
<dbReference type="OrthoDB" id="3169603at2"/>
<dbReference type="Pfam" id="PF00005">
    <property type="entry name" value="ABC_tran"/>
    <property type="match status" value="2"/>
</dbReference>
<reference evidence="6 7" key="1">
    <citation type="journal article" date="2013" name="ISME J.">
        <title>Metabolic model for the filamentous 'Candidatus Microthrix parvicella' based on genomic and metagenomic analyses.</title>
        <authorList>
            <person name="Jon McIlroy S."/>
            <person name="Kristiansen R."/>
            <person name="Albertsen M."/>
            <person name="Michael Karst S."/>
            <person name="Rossetti S."/>
            <person name="Lund Nielsen J."/>
            <person name="Tandoi V."/>
            <person name="James Seviour R."/>
            <person name="Nielsen P.H."/>
        </authorList>
    </citation>
    <scope>NUCLEOTIDE SEQUENCE [LARGE SCALE GENOMIC DNA]</scope>
    <source>
        <strain evidence="6 7">RN1</strain>
    </source>
</reference>
<dbReference type="eggNOG" id="COG0488">
    <property type="taxonomic scope" value="Bacteria"/>
</dbReference>
<feature type="compositionally biased region" description="Low complexity" evidence="4">
    <location>
        <begin position="515"/>
        <end position="527"/>
    </location>
</feature>
<dbReference type="HOGENOM" id="CLU_000604_36_0_11"/>
<dbReference type="Proteomes" id="UP000018291">
    <property type="component" value="Unassembled WGS sequence"/>
</dbReference>
<dbReference type="AlphaFoldDB" id="R4Z792"/>
<keyword evidence="7" id="KW-1185">Reference proteome</keyword>
<dbReference type="GO" id="GO:0005524">
    <property type="term" value="F:ATP binding"/>
    <property type="evidence" value="ECO:0007669"/>
    <property type="project" value="UniProtKB-KW"/>
</dbReference>
<keyword evidence="3" id="KW-0175">Coiled coil</keyword>
<dbReference type="RefSeq" id="WP_012231533.1">
    <property type="nucleotide sequence ID" value="NZ_HG422565.1"/>
</dbReference>
<feature type="coiled-coil region" evidence="3">
    <location>
        <begin position="585"/>
        <end position="647"/>
    </location>
</feature>